<dbReference type="SUPFAM" id="SSF51126">
    <property type="entry name" value="Pectin lyase-like"/>
    <property type="match status" value="2"/>
</dbReference>
<dbReference type="Pfam" id="PF12951">
    <property type="entry name" value="PATR"/>
    <property type="match status" value="1"/>
</dbReference>
<dbReference type="Pfam" id="PF05860">
    <property type="entry name" value="TPS"/>
    <property type="match status" value="1"/>
</dbReference>
<keyword evidence="8" id="KW-1185">Reference proteome</keyword>
<gene>
    <name evidence="7" type="ORF">DES47_105276</name>
</gene>
<evidence type="ECO:0000313" key="7">
    <source>
        <dbReference type="EMBL" id="TDP63272.1"/>
    </source>
</evidence>
<evidence type="ECO:0000256" key="4">
    <source>
        <dbReference type="SAM" id="MobiDB-lite"/>
    </source>
</evidence>
<evidence type="ECO:0000256" key="5">
    <source>
        <dbReference type="SAM" id="SignalP"/>
    </source>
</evidence>
<dbReference type="Pfam" id="PF18657">
    <property type="entry name" value="YDG"/>
    <property type="match status" value="6"/>
</dbReference>
<name>A0A4R6QKU9_9BURK</name>
<evidence type="ECO:0000256" key="2">
    <source>
        <dbReference type="ARBA" id="ARBA00022525"/>
    </source>
</evidence>
<keyword evidence="3 5" id="KW-0732">Signal</keyword>
<feature type="chain" id="PRO_5020501768" evidence="5">
    <location>
        <begin position="25"/>
        <end position="2033"/>
    </location>
</feature>
<dbReference type="InterPro" id="IPR012334">
    <property type="entry name" value="Pectin_lyas_fold"/>
</dbReference>
<dbReference type="NCBIfam" id="TIGR02601">
    <property type="entry name" value="autotrns_rpt"/>
    <property type="match status" value="1"/>
</dbReference>
<dbReference type="Gene3D" id="2.160.20.10">
    <property type="entry name" value="Single-stranded right-handed beta-helix, Pectin lyase-like"/>
    <property type="match status" value="1"/>
</dbReference>
<feature type="domain" description="Filamentous haemagglutinin FhaB/tRNA nuclease CdiA-like TPS" evidence="6">
    <location>
        <begin position="28"/>
        <end position="140"/>
    </location>
</feature>
<reference evidence="7 8" key="1">
    <citation type="submission" date="2019-03" db="EMBL/GenBank/DDBJ databases">
        <title>Genomic Encyclopedia of Type Strains, Phase IV (KMG-IV): sequencing the most valuable type-strain genomes for metagenomic binning, comparative biology and taxonomic classification.</title>
        <authorList>
            <person name="Goeker M."/>
        </authorList>
    </citation>
    <scope>NUCLEOTIDE SEQUENCE [LARGE SCALE GENOMIC DNA]</scope>
    <source>
        <strain evidence="7 8">DSM 16998</strain>
    </source>
</reference>
<organism evidence="7 8">
    <name type="scientific">Roseateles toxinivorans</name>
    <dbReference type="NCBI Taxonomy" id="270368"/>
    <lineage>
        <taxon>Bacteria</taxon>
        <taxon>Pseudomonadati</taxon>
        <taxon>Pseudomonadota</taxon>
        <taxon>Betaproteobacteria</taxon>
        <taxon>Burkholderiales</taxon>
        <taxon>Sphaerotilaceae</taxon>
        <taxon>Roseateles</taxon>
    </lineage>
</organism>
<dbReference type="NCBIfam" id="TIGR01901">
    <property type="entry name" value="adhes_NPXG"/>
    <property type="match status" value="1"/>
</dbReference>
<dbReference type="Gene3D" id="2.60.40.10">
    <property type="entry name" value="Immunoglobulins"/>
    <property type="match status" value="1"/>
</dbReference>
<dbReference type="InterPro" id="IPR013783">
    <property type="entry name" value="Ig-like_fold"/>
</dbReference>
<dbReference type="InParanoid" id="A0A4R6QKU9"/>
<dbReference type="EMBL" id="SNXS01000005">
    <property type="protein sequence ID" value="TDP63272.1"/>
    <property type="molecule type" value="Genomic_DNA"/>
</dbReference>
<evidence type="ECO:0000259" key="6">
    <source>
        <dbReference type="SMART" id="SM00912"/>
    </source>
</evidence>
<dbReference type="InterPro" id="IPR011050">
    <property type="entry name" value="Pectin_lyase_fold/virulence"/>
</dbReference>
<comment type="caution">
    <text evidence="7">The sequence shown here is derived from an EMBL/GenBank/DDBJ whole genome shotgun (WGS) entry which is preliminary data.</text>
</comment>
<keyword evidence="2" id="KW-0964">Secreted</keyword>
<dbReference type="SMART" id="SM00912">
    <property type="entry name" value="Haemagg_act"/>
    <property type="match status" value="1"/>
</dbReference>
<evidence type="ECO:0000256" key="1">
    <source>
        <dbReference type="ARBA" id="ARBA00004613"/>
    </source>
</evidence>
<feature type="region of interest" description="Disordered" evidence="4">
    <location>
        <begin position="675"/>
        <end position="705"/>
    </location>
</feature>
<dbReference type="InterPro" id="IPR050909">
    <property type="entry name" value="Bact_Autotransporter_VF"/>
</dbReference>
<feature type="signal peptide" evidence="5">
    <location>
        <begin position="1"/>
        <end position="24"/>
    </location>
</feature>
<protein>
    <submittedName>
        <fullName evidence="7">Filamentous hemagglutinin family protein</fullName>
    </submittedName>
</protein>
<dbReference type="InterPro" id="IPR008638">
    <property type="entry name" value="FhaB/CdiA-like_TPS"/>
</dbReference>
<accession>A0A4R6QKU9</accession>
<dbReference type="InterPro" id="IPR013425">
    <property type="entry name" value="Autotrns_rpt"/>
</dbReference>
<proteinExistence type="predicted"/>
<dbReference type="InterPro" id="IPR041248">
    <property type="entry name" value="YDG"/>
</dbReference>
<evidence type="ECO:0000256" key="3">
    <source>
        <dbReference type="ARBA" id="ARBA00022729"/>
    </source>
</evidence>
<dbReference type="RefSeq" id="WP_166652084.1">
    <property type="nucleotide sequence ID" value="NZ_SNXS01000005.1"/>
</dbReference>
<dbReference type="PANTHER" id="PTHR12338">
    <property type="entry name" value="AUTOTRANSPORTER"/>
    <property type="match status" value="1"/>
</dbReference>
<evidence type="ECO:0000313" key="8">
    <source>
        <dbReference type="Proteomes" id="UP000295361"/>
    </source>
</evidence>
<sequence length="2033" mass="195644">MRRAFPLPRLALLPALLAMAFAQAQPGPNTLPTGGRVVAGQAQISQNSAQMTVNQTSPRAAIDWQSFNLGQQAQISFQQPDAGSVTLNRVLGGDASQIFGRITSNGQVFLSNPAGIYFGPTARADVGALVATTHGISNGELMAGRTLFERQGATGSVINEGQIQAHLGGYIALLAPEVRNSGLLLARAGTVALAAGEAIELQFESGGLTRLRVTPSEIAALIDTRRAVQAPDGLILLSAQAAQALKGGVIRHSGSLMADSLTAKGGRIVLEAADITLAGGSTISAQGATGGGTVRIGGDWQGGGSLAQAMRVSLDAGASVDASATGRGDGGSIVLWSDIRNPAALTRVAGGLRADGGAHGGNGGAIESSSSHLDLAATATVSTRAPAGRAGLWLIDPYDYTIGAGEAATLVAALAGTNIELTTTADQATYGSDGNAAGSGNITVNAAISEAGSNSLTLTAANSIAVNAPITVGALTLTGPGGIALGANLTARTDITLNGNVTLTSDLTLASGISQIYTTASSYVVPAGVNSLTAILVGGGGGKGGDDGGHIGGNTGAVGTLTAAFAVTPGQTLYIAPGSGGGTGASSAGNAAGGSGGSNSFGLASGGDGGIAGPAGSSGGGGGGGGATVLSLTATPNAASALLMAGGGGGGGGSGNNDACPGLCAGQSSANYRNDASFTGQTGANSGNQTPSIQDGGSSGGGGGGLLGGATNPSVFYSNEWTGRGGNHGSSGAANGFANSSLSSSTQARSNGQDGYARISYGGGTITVNGTLNGARNLVIDSSSGRVRLNGAIGGGSALSSLDVLGSLGITLGAGTVTSTGVQTYTGPLTLNAAATSLSSSNAAVTLAGSVVKGGGVAGDLSITAGSGAVALNGALGSSGNALGALAISSSGQTLIGGAGHAASFSKTGTGSTVIGGGLMQTAGAQSYTGTVELSGNTQLTSTGAGDITLNNAISNTSQKDLTISAASGNIVLKGNLAVGTNAYGPTPIGAVTLTASASVKLGTSVTPISIDAKSLSVTAASMEAYAAATTFTCAGTTSARGICLSSSRSFDVAGASTVSGALSGSGSLTKTGAGKLTLTGLNTYTGSTTISAGMVEIGGTGRLGNGNYLGNISVATQLRFASTANQTLRGTMSGAGFINSPGSGSLTITTLANADNYNVSRLYVLSPGSVYGSSSGTSYSLYTSLAGTTVINDASPTGTAIFTGAPTGASAAGSYAVTYTGGLSLGNERYSLATGTASNWTVAARPLTVSVSKTYDGNASFGSGFTLSGMVNGDGVPTLSGSASVAGADAGSYNAFGSSTLALGNANYTLSGGTVVASIVPASLTVDGLIARSKVYDGTTAAALDTAMARFIGLVGNDQLSLGGATATFADKNVGRGKVVNLSGLTLLGPDAGNYVLNASSPSTTADITPAVISAVTGITAAGKVYDGTTAATLNIANAGFSGRIGNDQLTVTGGSGQFADKHAGSGKTVSITGLSLAGADAGNYSLSSTSASTTADITPASISGISGITALSKVYDGSTLASLDGNGAVFGGMIAGDQLGLAAATGRFTDKNVGNGKSVALSGLALGGADAANYTLASSTGSATADITPALLSAVNGIRAVSRVYDGTTAVSLDLSRATLPDRIAGDELLISSASAAFADKHAGTGKPVLIAALSLGGADAGNYLFTGASTTADITPASIAAITGITALNKVYDGTTAVTLNLATAAFAGMVGGDALTVASASGAFADKQAGNGRSVSIGGLSLGGADAGNYRLAATTASASADIARATISAISGITAASKMEDGSTEATLQTGQAQFSGRIGSDALSVAQARGSFDNAQPGVDKPVSITDLALGGADAGNYQLRQTTASTRADIRAKPMPPVAPDAQPPGAAPSTSLLTGTGVPAGGLISTGGLTPGIEVIAASATPVTPSVLAGPGIAAAGPAGIIVELLPSARTGGAGLVNVSVPRSRAGGTGFSFALPAALQQAVEASGQPPTASAADGSALPGWLRFVPETGSFIASAVPDGALPFEALLRIGGQSAVIVVSERAE</sequence>
<feature type="compositionally biased region" description="Polar residues" evidence="4">
    <location>
        <begin position="675"/>
        <end position="695"/>
    </location>
</feature>
<dbReference type="PANTHER" id="PTHR12338:SF8">
    <property type="entry name" value="HEME_HEMOPEXIN-BINDING PROTEIN"/>
    <property type="match status" value="1"/>
</dbReference>
<comment type="subcellular location">
    <subcellularLocation>
        <location evidence="1">Secreted</location>
    </subcellularLocation>
</comment>
<dbReference type="GO" id="GO:0005576">
    <property type="term" value="C:extracellular region"/>
    <property type="evidence" value="ECO:0007669"/>
    <property type="project" value="UniProtKB-SubCell"/>
</dbReference>
<dbReference type="Proteomes" id="UP000295361">
    <property type="component" value="Unassembled WGS sequence"/>
</dbReference>